<comment type="caution">
    <text evidence="1">The sequence shown here is derived from an EMBL/GenBank/DDBJ whole genome shotgun (WGS) entry which is preliminary data.</text>
</comment>
<accession>A0A1J5UHQ4</accession>
<organism evidence="1 2">
    <name type="scientific">Bathymodiolus thermophilus thioautotrophic gill symbiont</name>
    <dbReference type="NCBI Taxonomy" id="2360"/>
    <lineage>
        <taxon>Bacteria</taxon>
        <taxon>Pseudomonadati</taxon>
        <taxon>Pseudomonadota</taxon>
        <taxon>Gammaproteobacteria</taxon>
        <taxon>sulfur-oxidizing symbionts</taxon>
    </lineage>
</organism>
<evidence type="ECO:0000313" key="2">
    <source>
        <dbReference type="Proteomes" id="UP000182798"/>
    </source>
</evidence>
<proteinExistence type="predicted"/>
<dbReference type="AlphaFoldDB" id="A0A1J5UHQ4"/>
<reference evidence="2" key="1">
    <citation type="submission" date="2016-09" db="EMBL/GenBank/DDBJ databases">
        <title>Genome Sequence of Bathymodiolus thermophilus sulfur-oxidizing gill endosymbiont.</title>
        <authorList>
            <person name="Ponnudurai R."/>
            <person name="Kleiner M."/>
            <person name="Sayavedra L."/>
            <person name="Thuermer A."/>
            <person name="Felbeck H."/>
            <person name="Schlueter R."/>
            <person name="Schweder T."/>
            <person name="Markert S."/>
        </authorList>
    </citation>
    <scope>NUCLEOTIDE SEQUENCE [LARGE SCALE GENOMIC DNA]</scope>
    <source>
        <strain evidence="2">BAT/CrabSpa'14</strain>
    </source>
</reference>
<sequence length="69" mass="7812">MLALLVHRSMARSNAKALPSHILYNLKEKKMKAKIQDEKIVGVNDYVWLITKIDGVEALTMTRAIMLMG</sequence>
<dbReference type="EMBL" id="MIQH01000330">
    <property type="protein sequence ID" value="OIR25429.1"/>
    <property type="molecule type" value="Genomic_DNA"/>
</dbReference>
<name>A0A1J5UHQ4_9GAMM</name>
<protein>
    <submittedName>
        <fullName evidence="1">Uncharacterized protein</fullName>
    </submittedName>
</protein>
<gene>
    <name evidence="1" type="ORF">BGC33_06525</name>
</gene>
<evidence type="ECO:0000313" key="1">
    <source>
        <dbReference type="EMBL" id="OIR25429.1"/>
    </source>
</evidence>
<dbReference type="Proteomes" id="UP000182798">
    <property type="component" value="Unassembled WGS sequence"/>
</dbReference>